<proteinExistence type="predicted"/>
<reference evidence="1" key="1">
    <citation type="submission" date="2018-10" db="EMBL/GenBank/DDBJ databases">
        <title>Effector identification in a new, highly contiguous assembly of the strawberry crown rot pathogen Phytophthora cactorum.</title>
        <authorList>
            <person name="Armitage A.D."/>
            <person name="Nellist C.F."/>
            <person name="Bates H."/>
            <person name="Vickerstaff R.J."/>
            <person name="Harrison R.J."/>
        </authorList>
    </citation>
    <scope>NUCLEOTIDE SEQUENCE</scope>
    <source>
        <strain evidence="1">4040</strain>
    </source>
</reference>
<dbReference type="AlphaFoldDB" id="A0A8T1DFZ9"/>
<evidence type="ECO:0000313" key="2">
    <source>
        <dbReference type="Proteomes" id="UP000736787"/>
    </source>
</evidence>
<name>A0A8T1DFZ9_9STRA</name>
<dbReference type="EMBL" id="RCMK01000270">
    <property type="protein sequence ID" value="KAG2939676.1"/>
    <property type="molecule type" value="Genomic_DNA"/>
</dbReference>
<gene>
    <name evidence="1" type="ORF">PC117_g10854</name>
</gene>
<accession>A0A8T1DFZ9</accession>
<evidence type="ECO:0000313" key="1">
    <source>
        <dbReference type="EMBL" id="KAG2939676.1"/>
    </source>
</evidence>
<organism evidence="1 2">
    <name type="scientific">Phytophthora cactorum</name>
    <dbReference type="NCBI Taxonomy" id="29920"/>
    <lineage>
        <taxon>Eukaryota</taxon>
        <taxon>Sar</taxon>
        <taxon>Stramenopiles</taxon>
        <taxon>Oomycota</taxon>
        <taxon>Peronosporomycetes</taxon>
        <taxon>Peronosporales</taxon>
        <taxon>Peronosporaceae</taxon>
        <taxon>Phytophthora</taxon>
    </lineage>
</organism>
<comment type="caution">
    <text evidence="1">The sequence shown here is derived from an EMBL/GenBank/DDBJ whole genome shotgun (WGS) entry which is preliminary data.</text>
</comment>
<sequence>MEVLPGTNALLNSDLTVLLRTQGSRAVSDLRVELMAFAGALLTKSAVEGIHADHILGDILAVKSVSPSGTASCVFLHRTVGKIKTAEYAGITRCGR</sequence>
<protein>
    <submittedName>
        <fullName evidence="1">Uncharacterized protein</fullName>
    </submittedName>
</protein>
<dbReference type="Proteomes" id="UP000736787">
    <property type="component" value="Unassembled WGS sequence"/>
</dbReference>